<evidence type="ECO:0000313" key="3">
    <source>
        <dbReference type="Proteomes" id="UP000007364"/>
    </source>
</evidence>
<dbReference type="InterPro" id="IPR013324">
    <property type="entry name" value="RNA_pol_sigma_r3/r4-like"/>
</dbReference>
<name>K2QKJ4_9FLAO</name>
<dbReference type="Gene3D" id="1.10.10.10">
    <property type="entry name" value="Winged helix-like DNA-binding domain superfamily/Winged helix DNA-binding domain"/>
    <property type="match status" value="1"/>
</dbReference>
<comment type="caution">
    <text evidence="2">The sequence shown here is derived from an EMBL/GenBank/DDBJ whole genome shotgun (WGS) entry which is preliminary data.</text>
</comment>
<dbReference type="Proteomes" id="UP000007364">
    <property type="component" value="Unassembled WGS sequence"/>
</dbReference>
<dbReference type="EMBL" id="AMSG01000009">
    <property type="protein sequence ID" value="EKF55222.1"/>
    <property type="molecule type" value="Genomic_DNA"/>
</dbReference>
<dbReference type="SUPFAM" id="SSF88659">
    <property type="entry name" value="Sigma3 and sigma4 domains of RNA polymerase sigma factors"/>
    <property type="match status" value="1"/>
</dbReference>
<dbReference type="GO" id="GO:0003677">
    <property type="term" value="F:DNA binding"/>
    <property type="evidence" value="ECO:0007669"/>
    <property type="project" value="InterPro"/>
</dbReference>
<dbReference type="GO" id="GO:0016987">
    <property type="term" value="F:sigma factor activity"/>
    <property type="evidence" value="ECO:0007669"/>
    <property type="project" value="InterPro"/>
</dbReference>
<organism evidence="2 3">
    <name type="scientific">Galbibacter marinus</name>
    <dbReference type="NCBI Taxonomy" id="555500"/>
    <lineage>
        <taxon>Bacteria</taxon>
        <taxon>Pseudomonadati</taxon>
        <taxon>Bacteroidota</taxon>
        <taxon>Flavobacteriia</taxon>
        <taxon>Flavobacteriales</taxon>
        <taxon>Flavobacteriaceae</taxon>
        <taxon>Galbibacter</taxon>
    </lineage>
</organism>
<dbReference type="Gene3D" id="1.10.1740.10">
    <property type="match status" value="1"/>
</dbReference>
<feature type="domain" description="RNA polymerase sigma factor 70 region 4 type 2" evidence="1">
    <location>
        <begin position="98"/>
        <end position="145"/>
    </location>
</feature>
<dbReference type="SUPFAM" id="SSF88946">
    <property type="entry name" value="Sigma2 domain of RNA polymerase sigma factors"/>
    <property type="match status" value="1"/>
</dbReference>
<dbReference type="InterPro" id="IPR013325">
    <property type="entry name" value="RNA_pol_sigma_r2"/>
</dbReference>
<dbReference type="PANTHER" id="PTHR30173:SF36">
    <property type="entry name" value="ECF RNA POLYMERASE SIGMA FACTOR SIGJ"/>
    <property type="match status" value="1"/>
</dbReference>
<evidence type="ECO:0000259" key="1">
    <source>
        <dbReference type="Pfam" id="PF08281"/>
    </source>
</evidence>
<dbReference type="PANTHER" id="PTHR30173">
    <property type="entry name" value="SIGMA 19 FACTOR"/>
    <property type="match status" value="1"/>
</dbReference>
<dbReference type="GO" id="GO:0006352">
    <property type="term" value="P:DNA-templated transcription initiation"/>
    <property type="evidence" value="ECO:0007669"/>
    <property type="project" value="InterPro"/>
</dbReference>
<reference evidence="2 3" key="1">
    <citation type="journal article" date="2012" name="J. Bacteriol.">
        <title>Genome Sequence of Galbibacter marinum Type Strain ck-I2-15.</title>
        <authorList>
            <person name="Lai Q."/>
            <person name="Li C."/>
            <person name="Shao Z."/>
        </authorList>
    </citation>
    <scope>NUCLEOTIDE SEQUENCE [LARGE SCALE GENOMIC DNA]</scope>
    <source>
        <strain evidence="3">ck-I2-15</strain>
    </source>
</reference>
<dbReference type="PATRIC" id="fig|555500.3.peg.1712"/>
<dbReference type="NCBIfam" id="TIGR02937">
    <property type="entry name" value="sigma70-ECF"/>
    <property type="match status" value="1"/>
</dbReference>
<dbReference type="eggNOG" id="COG1595">
    <property type="taxonomic scope" value="Bacteria"/>
</dbReference>
<evidence type="ECO:0000313" key="2">
    <source>
        <dbReference type="EMBL" id="EKF55222.1"/>
    </source>
</evidence>
<keyword evidence="3" id="KW-1185">Reference proteome</keyword>
<dbReference type="InterPro" id="IPR052704">
    <property type="entry name" value="ECF_Sigma-70_Domain"/>
</dbReference>
<dbReference type="RefSeq" id="WP_008991506.1">
    <property type="nucleotide sequence ID" value="NZ_AMSG01000009.1"/>
</dbReference>
<protein>
    <submittedName>
        <fullName evidence="2">Sigma-70 family RNA polymerase sigma factor</fullName>
    </submittedName>
</protein>
<dbReference type="InterPro" id="IPR013249">
    <property type="entry name" value="RNA_pol_sigma70_r4_t2"/>
</dbReference>
<accession>K2QKJ4</accession>
<dbReference type="OrthoDB" id="3211555at2"/>
<sequence>MQEHYRKLLTYSYNIVGSYEDAKDLVQDIIEKYISLDKSTIRDESNFLIKSVINHSINFKNRQSKKDTFGQWLPEPISLDQADTNLIKQQTAGYTMLVLLENLKPKERAVFILKNGFEYSHQEIAELLEISHDNSRQLFSRASKTIKEKDFISPEKTTVQSEVLKKYQEVLGQGNIAALEDLLIEDIKLTADGGRNVRVFKAVEIGVKNTAKLLNLIQQQFLFNKTFSFHTLNHQPAICFWEGYSLYNCQILDIDTKGQIRNIYSIVDQVKLKNL</sequence>
<dbReference type="InterPro" id="IPR036388">
    <property type="entry name" value="WH-like_DNA-bd_sf"/>
</dbReference>
<dbReference type="Pfam" id="PF08281">
    <property type="entry name" value="Sigma70_r4_2"/>
    <property type="match status" value="1"/>
</dbReference>
<proteinExistence type="predicted"/>
<dbReference type="STRING" id="555500.I215_08256"/>
<dbReference type="AlphaFoldDB" id="K2QKJ4"/>
<dbReference type="InterPro" id="IPR014284">
    <property type="entry name" value="RNA_pol_sigma-70_dom"/>
</dbReference>
<gene>
    <name evidence="2" type="ORF">I215_08256</name>
</gene>